<feature type="domain" description="DUF676" evidence="9">
    <location>
        <begin position="63"/>
        <end position="192"/>
    </location>
</feature>
<evidence type="ECO:0000256" key="5">
    <source>
        <dbReference type="ARBA" id="ARBA00022824"/>
    </source>
</evidence>
<dbReference type="EMBL" id="ML120568">
    <property type="protein sequence ID" value="RPA89570.1"/>
    <property type="molecule type" value="Genomic_DNA"/>
</dbReference>
<evidence type="ECO:0000256" key="8">
    <source>
        <dbReference type="SAM" id="MobiDB-lite"/>
    </source>
</evidence>
<evidence type="ECO:0000259" key="9">
    <source>
        <dbReference type="Pfam" id="PF05057"/>
    </source>
</evidence>
<accession>A0A3N4IZD8</accession>
<organism evidence="10 11">
    <name type="scientific">Choiromyces venosus 120613-1</name>
    <dbReference type="NCBI Taxonomy" id="1336337"/>
    <lineage>
        <taxon>Eukaryota</taxon>
        <taxon>Fungi</taxon>
        <taxon>Dikarya</taxon>
        <taxon>Ascomycota</taxon>
        <taxon>Pezizomycotina</taxon>
        <taxon>Pezizomycetes</taxon>
        <taxon>Pezizales</taxon>
        <taxon>Tuberaceae</taxon>
        <taxon>Choiromyces</taxon>
    </lineage>
</organism>
<dbReference type="Proteomes" id="UP000276215">
    <property type="component" value="Unassembled WGS sequence"/>
</dbReference>
<evidence type="ECO:0000256" key="6">
    <source>
        <dbReference type="ARBA" id="ARBA00023128"/>
    </source>
</evidence>
<comment type="similarity">
    <text evidence="4">Belongs to the putative lipase ROG1 family.</text>
</comment>
<name>A0A3N4IZD8_9PEZI</name>
<evidence type="ECO:0000313" key="10">
    <source>
        <dbReference type="EMBL" id="RPA89570.1"/>
    </source>
</evidence>
<evidence type="ECO:0000256" key="1">
    <source>
        <dbReference type="ARBA" id="ARBA00004173"/>
    </source>
</evidence>
<sequence length="500" mass="53950">MDYFRKLWSKHNGRAKALPHRVDTDTNSSNYAEVAAETPDEAPERFGLLVLNPEVKDVVVDIVALHGLGGDRLQTWTHENQACWIRDFLPKQIPGARVMTFGYNSEWGFSRSVAGINDFAEDLLDRLKGVRRHGKESVRPIIFICHSLGGIVCKRSLVLAHEQPVYENILKSTRGIVFMGTPHRGSTIADWTTMLVSIVDSMLVVGTSMRSDLLKNLQTNSDALQQITNSFISRTSGLQIVTFYEQEITTPLKSLVVNMDSAILNLPNERRIPVNANHREICKFSHANSQKYSPVWLAIWDIVSSISPDRSDIAELKTIDRDEENCLPMLAGVYPNGNPNIGGNSNGNPNAGAYPNGNPNARAYPNGNPNVGRNSNGNPNAGAYPNGNPNIGGNSNGNPNARAYPNGNPNVGRNSNGNPNAGAYPNGNPNAGAYLNGNPNVGAYLNGNPNVGRNSNGNPNAGLLNPNAGGNPLLAWNRNAGGNSNLARDPNPPVAQATSD</sequence>
<dbReference type="OrthoDB" id="5086500at2759"/>
<feature type="compositionally biased region" description="Low complexity" evidence="8">
    <location>
        <begin position="340"/>
        <end position="401"/>
    </location>
</feature>
<evidence type="ECO:0000256" key="7">
    <source>
        <dbReference type="ARBA" id="ARBA00023136"/>
    </source>
</evidence>
<comment type="subcellular location">
    <subcellularLocation>
        <location evidence="2">Endoplasmic reticulum</location>
    </subcellularLocation>
    <subcellularLocation>
        <location evidence="3">Membrane</location>
    </subcellularLocation>
    <subcellularLocation>
        <location evidence="1">Mitochondrion</location>
    </subcellularLocation>
</comment>
<feature type="region of interest" description="Disordered" evidence="8">
    <location>
        <begin position="479"/>
        <end position="500"/>
    </location>
</feature>
<keyword evidence="7" id="KW-0472">Membrane</keyword>
<feature type="compositionally biased region" description="Low complexity" evidence="8">
    <location>
        <begin position="456"/>
        <end position="466"/>
    </location>
</feature>
<dbReference type="InterPro" id="IPR052374">
    <property type="entry name" value="SERAC1"/>
</dbReference>
<dbReference type="Gene3D" id="3.40.50.1820">
    <property type="entry name" value="alpha/beta hydrolase"/>
    <property type="match status" value="1"/>
</dbReference>
<proteinExistence type="inferred from homology"/>
<dbReference type="InterPro" id="IPR029058">
    <property type="entry name" value="AB_hydrolase_fold"/>
</dbReference>
<dbReference type="PANTHER" id="PTHR48182:SF2">
    <property type="entry name" value="PROTEIN SERAC1"/>
    <property type="match status" value="1"/>
</dbReference>
<feature type="region of interest" description="Disordered" evidence="8">
    <location>
        <begin position="340"/>
        <end position="425"/>
    </location>
</feature>
<evidence type="ECO:0000256" key="3">
    <source>
        <dbReference type="ARBA" id="ARBA00004370"/>
    </source>
</evidence>
<dbReference type="PANTHER" id="PTHR48182">
    <property type="entry name" value="PROTEIN SERAC1"/>
    <property type="match status" value="1"/>
</dbReference>
<protein>
    <recommendedName>
        <fullName evidence="9">DUF676 domain-containing protein</fullName>
    </recommendedName>
</protein>
<evidence type="ECO:0000313" key="11">
    <source>
        <dbReference type="Proteomes" id="UP000276215"/>
    </source>
</evidence>
<evidence type="ECO:0000256" key="4">
    <source>
        <dbReference type="ARBA" id="ARBA00007920"/>
    </source>
</evidence>
<dbReference type="GO" id="GO:0005739">
    <property type="term" value="C:mitochondrion"/>
    <property type="evidence" value="ECO:0007669"/>
    <property type="project" value="UniProtKB-SubCell"/>
</dbReference>
<dbReference type="GO" id="GO:0005783">
    <property type="term" value="C:endoplasmic reticulum"/>
    <property type="evidence" value="ECO:0007669"/>
    <property type="project" value="UniProtKB-SubCell"/>
</dbReference>
<keyword evidence="11" id="KW-1185">Reference proteome</keyword>
<feature type="region of interest" description="Disordered" evidence="8">
    <location>
        <begin position="447"/>
        <end position="466"/>
    </location>
</feature>
<dbReference type="Pfam" id="PF05057">
    <property type="entry name" value="DUF676"/>
    <property type="match status" value="1"/>
</dbReference>
<reference evidence="10 11" key="1">
    <citation type="journal article" date="2018" name="Nat. Ecol. Evol.">
        <title>Pezizomycetes genomes reveal the molecular basis of ectomycorrhizal truffle lifestyle.</title>
        <authorList>
            <person name="Murat C."/>
            <person name="Payen T."/>
            <person name="Noel B."/>
            <person name="Kuo A."/>
            <person name="Morin E."/>
            <person name="Chen J."/>
            <person name="Kohler A."/>
            <person name="Krizsan K."/>
            <person name="Balestrini R."/>
            <person name="Da Silva C."/>
            <person name="Montanini B."/>
            <person name="Hainaut M."/>
            <person name="Levati E."/>
            <person name="Barry K.W."/>
            <person name="Belfiori B."/>
            <person name="Cichocki N."/>
            <person name="Clum A."/>
            <person name="Dockter R.B."/>
            <person name="Fauchery L."/>
            <person name="Guy J."/>
            <person name="Iotti M."/>
            <person name="Le Tacon F."/>
            <person name="Lindquist E.A."/>
            <person name="Lipzen A."/>
            <person name="Malagnac F."/>
            <person name="Mello A."/>
            <person name="Molinier V."/>
            <person name="Miyauchi S."/>
            <person name="Poulain J."/>
            <person name="Riccioni C."/>
            <person name="Rubini A."/>
            <person name="Sitrit Y."/>
            <person name="Splivallo R."/>
            <person name="Traeger S."/>
            <person name="Wang M."/>
            <person name="Zifcakova L."/>
            <person name="Wipf D."/>
            <person name="Zambonelli A."/>
            <person name="Paolocci F."/>
            <person name="Nowrousian M."/>
            <person name="Ottonello S."/>
            <person name="Baldrian P."/>
            <person name="Spatafora J.W."/>
            <person name="Henrissat B."/>
            <person name="Nagy L.G."/>
            <person name="Aury J.M."/>
            <person name="Wincker P."/>
            <person name="Grigoriev I.V."/>
            <person name="Bonfante P."/>
            <person name="Martin F.M."/>
        </authorList>
    </citation>
    <scope>NUCLEOTIDE SEQUENCE [LARGE SCALE GENOMIC DNA]</scope>
    <source>
        <strain evidence="10 11">120613-1</strain>
    </source>
</reference>
<dbReference type="SUPFAM" id="SSF53474">
    <property type="entry name" value="alpha/beta-Hydrolases"/>
    <property type="match status" value="1"/>
</dbReference>
<dbReference type="InterPro" id="IPR007751">
    <property type="entry name" value="DUF676_lipase-like"/>
</dbReference>
<gene>
    <name evidence="10" type="ORF">L873DRAFT_1754902</name>
</gene>
<feature type="compositionally biased region" description="Low complexity" evidence="8">
    <location>
        <begin position="416"/>
        <end position="425"/>
    </location>
</feature>
<keyword evidence="6" id="KW-0496">Mitochondrion</keyword>
<evidence type="ECO:0000256" key="2">
    <source>
        <dbReference type="ARBA" id="ARBA00004240"/>
    </source>
</evidence>
<dbReference type="GO" id="GO:0016020">
    <property type="term" value="C:membrane"/>
    <property type="evidence" value="ECO:0007669"/>
    <property type="project" value="UniProtKB-SubCell"/>
</dbReference>
<dbReference type="AlphaFoldDB" id="A0A3N4IZD8"/>
<keyword evidence="5" id="KW-0256">Endoplasmic reticulum</keyword>